<name>A0A835VUQ7_CHLIN</name>
<protein>
    <submittedName>
        <fullName evidence="2">Uncharacterized protein</fullName>
    </submittedName>
</protein>
<organism evidence="2 3">
    <name type="scientific">Chlamydomonas incerta</name>
    <dbReference type="NCBI Taxonomy" id="51695"/>
    <lineage>
        <taxon>Eukaryota</taxon>
        <taxon>Viridiplantae</taxon>
        <taxon>Chlorophyta</taxon>
        <taxon>core chlorophytes</taxon>
        <taxon>Chlorophyceae</taxon>
        <taxon>CS clade</taxon>
        <taxon>Chlamydomonadales</taxon>
        <taxon>Chlamydomonadaceae</taxon>
        <taxon>Chlamydomonas</taxon>
    </lineage>
</organism>
<comment type="caution">
    <text evidence="2">The sequence shown here is derived from an EMBL/GenBank/DDBJ whole genome shotgun (WGS) entry which is preliminary data.</text>
</comment>
<feature type="region of interest" description="Disordered" evidence="1">
    <location>
        <begin position="1"/>
        <end position="33"/>
    </location>
</feature>
<evidence type="ECO:0000256" key="1">
    <source>
        <dbReference type="SAM" id="MobiDB-lite"/>
    </source>
</evidence>
<evidence type="ECO:0000313" key="3">
    <source>
        <dbReference type="Proteomes" id="UP000650467"/>
    </source>
</evidence>
<dbReference type="Proteomes" id="UP000650467">
    <property type="component" value="Unassembled WGS sequence"/>
</dbReference>
<accession>A0A835VUQ7</accession>
<dbReference type="EMBL" id="JAEHOC010000028">
    <property type="protein sequence ID" value="KAG2430062.1"/>
    <property type="molecule type" value="Genomic_DNA"/>
</dbReference>
<dbReference type="OrthoDB" id="544615at2759"/>
<keyword evidence="3" id="KW-1185">Reference proteome</keyword>
<gene>
    <name evidence="2" type="ORF">HXX76_010162</name>
</gene>
<sequence>MSLGLLKARAPAALAARRAPKSRATSVRVSAQDGEKDWDNAWSSIQRQMRSQVEIKDTATASGRRTTSGRADAPRTKPPPRRVLPSSGGNTWAGQEGERIRRAERVLVDLWSNEDFLKTGAMASIVALFLLALVVGPPPAPPPAWEPPAELVQRSSWEAPPEPLNPANRRAL</sequence>
<feature type="compositionally biased region" description="Low complexity" evidence="1">
    <location>
        <begin position="1"/>
        <end position="17"/>
    </location>
</feature>
<feature type="region of interest" description="Disordered" evidence="1">
    <location>
        <begin position="139"/>
        <end position="172"/>
    </location>
</feature>
<reference evidence="2" key="1">
    <citation type="journal article" date="2020" name="bioRxiv">
        <title>Comparative genomics of Chlamydomonas.</title>
        <authorList>
            <person name="Craig R.J."/>
            <person name="Hasan A.R."/>
            <person name="Ness R.W."/>
            <person name="Keightley P.D."/>
        </authorList>
    </citation>
    <scope>NUCLEOTIDE SEQUENCE</scope>
    <source>
        <strain evidence="2">SAG 7.73</strain>
    </source>
</reference>
<feature type="region of interest" description="Disordered" evidence="1">
    <location>
        <begin position="49"/>
        <end position="97"/>
    </location>
</feature>
<evidence type="ECO:0000313" key="2">
    <source>
        <dbReference type="EMBL" id="KAG2430062.1"/>
    </source>
</evidence>
<proteinExistence type="predicted"/>
<dbReference type="AlphaFoldDB" id="A0A835VUQ7"/>
<feature type="compositionally biased region" description="Polar residues" evidence="1">
    <location>
        <begin position="59"/>
        <end position="69"/>
    </location>
</feature>